<reference evidence="3" key="1">
    <citation type="journal article" date="2019" name="Int. J. Syst. Evol. Microbiol.">
        <title>The Global Catalogue of Microorganisms (GCM) 10K type strain sequencing project: providing services to taxonomists for standard genome sequencing and annotation.</title>
        <authorList>
            <consortium name="The Broad Institute Genomics Platform"/>
            <consortium name="The Broad Institute Genome Sequencing Center for Infectious Disease"/>
            <person name="Wu L."/>
            <person name="Ma J."/>
        </authorList>
    </citation>
    <scope>NUCLEOTIDE SEQUENCE [LARGE SCALE GENOMIC DNA]</scope>
    <source>
        <strain evidence="3">KCTC 42662</strain>
    </source>
</reference>
<keyword evidence="3" id="KW-1185">Reference proteome</keyword>
<accession>A0ABW5KF86</accession>
<name>A0ABW5KF86_9SPHI</name>
<organism evidence="2 3">
    <name type="scientific">Sphingobacterium suaedae</name>
    <dbReference type="NCBI Taxonomy" id="1686402"/>
    <lineage>
        <taxon>Bacteria</taxon>
        <taxon>Pseudomonadati</taxon>
        <taxon>Bacteroidota</taxon>
        <taxon>Sphingobacteriia</taxon>
        <taxon>Sphingobacteriales</taxon>
        <taxon>Sphingobacteriaceae</taxon>
        <taxon>Sphingobacterium</taxon>
    </lineage>
</organism>
<dbReference type="EMBL" id="JBHULR010000003">
    <property type="protein sequence ID" value="MFD2546753.1"/>
    <property type="molecule type" value="Genomic_DNA"/>
</dbReference>
<evidence type="ECO:0000256" key="1">
    <source>
        <dbReference type="SAM" id="MobiDB-lite"/>
    </source>
</evidence>
<protein>
    <recommendedName>
        <fullName evidence="4">Peptidase M48 domain-containing protein</fullName>
    </recommendedName>
</protein>
<dbReference type="RefSeq" id="WP_380900852.1">
    <property type="nucleotide sequence ID" value="NZ_JBHUEG010000007.1"/>
</dbReference>
<evidence type="ECO:0008006" key="4">
    <source>
        <dbReference type="Google" id="ProtNLM"/>
    </source>
</evidence>
<sequence>MADQRTKNTRLDTWTNNKKIPNVIREPILTALSHYPELRQTRIDFVFTQKLRKSIMAARPIAASAIGLRNQRRYQILIRPVFKLAHTIEPIHHVSPQVLIGWIGHELGHIMDYETRNAWGLIQFGILYGLSKKYVRKAERIADTYAVERGMGGYIIATKQFILGHSGLPDKYRRKIARLYLSPDDIVALVASLQNEDIENRDSMLEEEVRSTAETNEKEQQ</sequence>
<evidence type="ECO:0000313" key="2">
    <source>
        <dbReference type="EMBL" id="MFD2546753.1"/>
    </source>
</evidence>
<gene>
    <name evidence="2" type="ORF">ACFSR5_03730</name>
</gene>
<feature type="region of interest" description="Disordered" evidence="1">
    <location>
        <begin position="201"/>
        <end position="221"/>
    </location>
</feature>
<proteinExistence type="predicted"/>
<dbReference type="Proteomes" id="UP001597545">
    <property type="component" value="Unassembled WGS sequence"/>
</dbReference>
<evidence type="ECO:0000313" key="3">
    <source>
        <dbReference type="Proteomes" id="UP001597545"/>
    </source>
</evidence>
<comment type="caution">
    <text evidence="2">The sequence shown here is derived from an EMBL/GenBank/DDBJ whole genome shotgun (WGS) entry which is preliminary data.</text>
</comment>